<dbReference type="SMART" id="SM00100">
    <property type="entry name" value="cNMP"/>
    <property type="match status" value="1"/>
</dbReference>
<keyword evidence="1" id="KW-0805">Transcription regulation</keyword>
<dbReference type="PANTHER" id="PTHR24567">
    <property type="entry name" value="CRP FAMILY TRANSCRIPTIONAL REGULATORY PROTEIN"/>
    <property type="match status" value="1"/>
</dbReference>
<evidence type="ECO:0000256" key="2">
    <source>
        <dbReference type="ARBA" id="ARBA00023125"/>
    </source>
</evidence>
<evidence type="ECO:0000313" key="6">
    <source>
        <dbReference type="EMBL" id="ODC04048.1"/>
    </source>
</evidence>
<dbReference type="InterPro" id="IPR036390">
    <property type="entry name" value="WH_DNA-bd_sf"/>
</dbReference>
<keyword evidence="2" id="KW-0238">DNA-binding</keyword>
<dbReference type="RefSeq" id="WP_068998828.1">
    <property type="nucleotide sequence ID" value="NZ_MDTQ01000001.1"/>
</dbReference>
<dbReference type="InterPro" id="IPR000595">
    <property type="entry name" value="cNMP-bd_dom"/>
</dbReference>
<dbReference type="OrthoDB" id="7643467at2"/>
<evidence type="ECO:0000259" key="4">
    <source>
        <dbReference type="PROSITE" id="PS50042"/>
    </source>
</evidence>
<dbReference type="AlphaFoldDB" id="A0A1E2VAK8"/>
<gene>
    <name evidence="6" type="ORF">BFW38_11380</name>
</gene>
<dbReference type="Proteomes" id="UP000094291">
    <property type="component" value="Unassembled WGS sequence"/>
</dbReference>
<proteinExistence type="predicted"/>
<feature type="domain" description="Cyclic nucleotide-binding" evidence="4">
    <location>
        <begin position="29"/>
        <end position="99"/>
    </location>
</feature>
<reference evidence="6 7" key="1">
    <citation type="submission" date="2016-08" db="EMBL/GenBank/DDBJ databases">
        <authorList>
            <person name="Seilhamer J.J."/>
        </authorList>
    </citation>
    <scope>NUCLEOTIDE SEQUENCE [LARGE SCALE GENOMIC DNA]</scope>
    <source>
        <strain evidence="6 7">PH27A</strain>
    </source>
</reference>
<evidence type="ECO:0000256" key="1">
    <source>
        <dbReference type="ARBA" id="ARBA00023015"/>
    </source>
</evidence>
<dbReference type="PROSITE" id="PS00042">
    <property type="entry name" value="HTH_CRP_1"/>
    <property type="match status" value="1"/>
</dbReference>
<dbReference type="Gene3D" id="2.60.120.10">
    <property type="entry name" value="Jelly Rolls"/>
    <property type="match status" value="1"/>
</dbReference>
<accession>A0A1E2VAK8</accession>
<evidence type="ECO:0000256" key="3">
    <source>
        <dbReference type="ARBA" id="ARBA00023163"/>
    </source>
</evidence>
<dbReference type="SUPFAM" id="SSF51206">
    <property type="entry name" value="cAMP-binding domain-like"/>
    <property type="match status" value="1"/>
</dbReference>
<dbReference type="SMART" id="SM00419">
    <property type="entry name" value="HTH_CRP"/>
    <property type="match status" value="1"/>
</dbReference>
<dbReference type="InterPro" id="IPR050397">
    <property type="entry name" value="Env_Response_Regulators"/>
</dbReference>
<dbReference type="InterPro" id="IPR018335">
    <property type="entry name" value="Tscrpt_reg_HTH_Crp-type_CS"/>
</dbReference>
<dbReference type="SUPFAM" id="SSF46785">
    <property type="entry name" value="Winged helix' DNA-binding domain"/>
    <property type="match status" value="1"/>
</dbReference>
<dbReference type="Pfam" id="PF13545">
    <property type="entry name" value="HTH_Crp_2"/>
    <property type="match status" value="1"/>
</dbReference>
<name>A0A1E2VAK8_9GAMM</name>
<dbReference type="PROSITE" id="PS50042">
    <property type="entry name" value="CNMP_BINDING_3"/>
    <property type="match status" value="1"/>
</dbReference>
<dbReference type="STRING" id="197479.BFW38_11380"/>
<dbReference type="InterPro" id="IPR018490">
    <property type="entry name" value="cNMP-bd_dom_sf"/>
</dbReference>
<dbReference type="CDD" id="cd00092">
    <property type="entry name" value="HTH_CRP"/>
    <property type="match status" value="1"/>
</dbReference>
<dbReference type="CDD" id="cd00038">
    <property type="entry name" value="CAP_ED"/>
    <property type="match status" value="1"/>
</dbReference>
<dbReference type="GO" id="GO:0005829">
    <property type="term" value="C:cytosol"/>
    <property type="evidence" value="ECO:0007669"/>
    <property type="project" value="TreeGrafter"/>
</dbReference>
<dbReference type="PROSITE" id="PS51063">
    <property type="entry name" value="HTH_CRP_2"/>
    <property type="match status" value="1"/>
</dbReference>
<comment type="caution">
    <text evidence="6">The sequence shown here is derived from an EMBL/GenBank/DDBJ whole genome shotgun (WGS) entry which is preliminary data.</text>
</comment>
<feature type="domain" description="HTH crp-type" evidence="5">
    <location>
        <begin position="163"/>
        <end position="236"/>
    </location>
</feature>
<evidence type="ECO:0000313" key="7">
    <source>
        <dbReference type="Proteomes" id="UP000094291"/>
    </source>
</evidence>
<keyword evidence="3" id="KW-0804">Transcription</keyword>
<dbReference type="InterPro" id="IPR014710">
    <property type="entry name" value="RmlC-like_jellyroll"/>
</dbReference>
<dbReference type="InterPro" id="IPR036388">
    <property type="entry name" value="WH-like_DNA-bd_sf"/>
</dbReference>
<dbReference type="EMBL" id="MDTQ01000001">
    <property type="protein sequence ID" value="ODC04048.1"/>
    <property type="molecule type" value="Genomic_DNA"/>
</dbReference>
<dbReference type="NCBIfam" id="NF008365">
    <property type="entry name" value="PRK11161.1"/>
    <property type="match status" value="1"/>
</dbReference>
<organism evidence="6 7">
    <name type="scientific">Terasakiispira papahanaumokuakeensis</name>
    <dbReference type="NCBI Taxonomy" id="197479"/>
    <lineage>
        <taxon>Bacteria</taxon>
        <taxon>Pseudomonadati</taxon>
        <taxon>Pseudomonadota</taxon>
        <taxon>Gammaproteobacteria</taxon>
        <taxon>Oceanospirillales</taxon>
        <taxon>Terasakiispira</taxon>
    </lineage>
</organism>
<evidence type="ECO:0000259" key="5">
    <source>
        <dbReference type="PROSITE" id="PS51063"/>
    </source>
</evidence>
<dbReference type="InterPro" id="IPR012318">
    <property type="entry name" value="HTH_CRP"/>
</dbReference>
<protein>
    <submittedName>
        <fullName evidence="6">Transcriptional regulator</fullName>
    </submittedName>
</protein>
<dbReference type="Gene3D" id="1.10.10.10">
    <property type="entry name" value="Winged helix-like DNA-binding domain superfamily/Winged helix DNA-binding domain"/>
    <property type="match status" value="1"/>
</dbReference>
<dbReference type="FunFam" id="1.10.10.10:FF:000028">
    <property type="entry name" value="Fumarate/nitrate reduction transcriptional regulator Fnr"/>
    <property type="match status" value="1"/>
</dbReference>
<dbReference type="GO" id="GO:0003700">
    <property type="term" value="F:DNA-binding transcription factor activity"/>
    <property type="evidence" value="ECO:0007669"/>
    <property type="project" value="InterPro"/>
</dbReference>
<dbReference type="PANTHER" id="PTHR24567:SF75">
    <property type="entry name" value="FUMARATE AND NITRATE REDUCTION REGULATORY PROTEIN"/>
    <property type="match status" value="1"/>
</dbReference>
<dbReference type="FunFam" id="2.60.120.10:FF:000004">
    <property type="entry name" value="Fumarate/nitrate reduction transcriptional regulator Fnr"/>
    <property type="match status" value="1"/>
</dbReference>
<dbReference type="GO" id="GO:0003677">
    <property type="term" value="F:DNA binding"/>
    <property type="evidence" value="ECO:0007669"/>
    <property type="project" value="UniProtKB-KW"/>
</dbReference>
<dbReference type="PRINTS" id="PR00034">
    <property type="entry name" value="HTHCRP"/>
</dbReference>
<dbReference type="Pfam" id="PF00027">
    <property type="entry name" value="cNMP_binding"/>
    <property type="match status" value="1"/>
</dbReference>
<keyword evidence="7" id="KW-1185">Reference proteome</keyword>
<sequence length="260" mass="29390">MPSRHLKGGCFSLSKEARCVTCSLSSLCLPLSLNLEDIDQLDRIIKRRQPLKKGEHLFRQGDAFECVYAVRSGSLKNYIMTNEGEEQITNFHLPSELVGMDGIDCDVYPISAKALETTTVCEIPFTRLEALAHDLPDLRQQILRIMSKELRDDKQMMMLLSKKNAEERVATFISNLSQRFKRRGYSQFTFRLPMSRNEIGNYLGLAVETVSRVFTRFQNAELIAVNGKEVHILDMDQLIELAGMVDCGSAQPPEKIAAAQ</sequence>